<keyword evidence="2 3" id="KW-0378">Hydrolase</keyword>
<evidence type="ECO:0000259" key="5">
    <source>
        <dbReference type="Pfam" id="PF00135"/>
    </source>
</evidence>
<sequence>MHPLRLALVLVTMLALGACATRPPMAADAPLDQPVATDQGRVAGSGSDVRAFLGIPYAQPPVGEGRWRPPQPALPWAGVRDGSRFGPDCMQPAEYPELRGGRGRSGAAGEGPTMSEDCLSVNVWTPARRSGEKLPVLVWVYGGGFTYGSGSHPSYDGEALARRGIVVVNFNYRTGLFGFMAHPQLSAESPVRSSGNYGLMDQLAALQWVQRNIAAFGGDPGRVTVAGQSAGAMSISALMISGRAQGLFQQAILQSVGVMRPMADLASYEPLGLTVGPDLRQLRAMSATALVERLTAVLPPGRELTRPRGLGIIVDGDLVRANDHSAYTQGRYLRVPMIVGTVANEGGGLARSLGIRDADALRRYVATSFPGQEARAAQLYPVAGNDEVFQVLSDLVSDTQYRHGTRALMRIAAPAEPRLWGYRFTQRRAGDAAEPIHGAELQYPFDNLQAPHRGRVRPFDASDQQLARQMADAWARFVKTGDPNGADMPAWPRYRVTDEQLLELGTPVRAVAQPSAPRLDFLQDYLYPNRR</sequence>
<dbReference type="RefSeq" id="WP_250199187.1">
    <property type="nucleotide sequence ID" value="NZ_CP097636.1"/>
</dbReference>
<proteinExistence type="inferred from homology"/>
<dbReference type="PANTHER" id="PTHR11559">
    <property type="entry name" value="CARBOXYLESTERASE"/>
    <property type="match status" value="1"/>
</dbReference>
<feature type="signal peptide" evidence="3">
    <location>
        <begin position="1"/>
        <end position="26"/>
    </location>
</feature>
<dbReference type="EMBL" id="CP097636">
    <property type="protein sequence ID" value="URI10984.1"/>
    <property type="molecule type" value="Genomic_DNA"/>
</dbReference>
<evidence type="ECO:0000256" key="1">
    <source>
        <dbReference type="ARBA" id="ARBA00005964"/>
    </source>
</evidence>
<name>A0ABY4SDB9_AQUTE</name>
<reference evidence="6" key="1">
    <citation type="submission" date="2022-05" db="EMBL/GenBank/DDBJ databases">
        <title>An RpoN-dependent PEP-CTERM gene is involved in floc formation of an Aquincola tertiaricarbonis strain.</title>
        <authorList>
            <person name="Qiu D."/>
            <person name="Xia M."/>
        </authorList>
    </citation>
    <scope>NUCLEOTIDE SEQUENCE</scope>
    <source>
        <strain evidence="6">RN12</strain>
    </source>
</reference>
<accession>A0ABY4SDB9</accession>
<dbReference type="Proteomes" id="UP001056201">
    <property type="component" value="Chromosome 2"/>
</dbReference>
<keyword evidence="7" id="KW-1185">Reference proteome</keyword>
<feature type="region of interest" description="Disordered" evidence="4">
    <location>
        <begin position="94"/>
        <end position="113"/>
    </location>
</feature>
<dbReference type="PROSITE" id="PS51257">
    <property type="entry name" value="PROKAR_LIPOPROTEIN"/>
    <property type="match status" value="1"/>
</dbReference>
<dbReference type="Pfam" id="PF00135">
    <property type="entry name" value="COesterase"/>
    <property type="match status" value="1"/>
</dbReference>
<protein>
    <recommendedName>
        <fullName evidence="3">Carboxylic ester hydrolase</fullName>
        <ecNumber evidence="3">3.1.1.-</ecNumber>
    </recommendedName>
</protein>
<evidence type="ECO:0000313" key="6">
    <source>
        <dbReference type="EMBL" id="URI10984.1"/>
    </source>
</evidence>
<dbReference type="EC" id="3.1.1.-" evidence="3"/>
<dbReference type="SUPFAM" id="SSF53474">
    <property type="entry name" value="alpha/beta-Hydrolases"/>
    <property type="match status" value="1"/>
</dbReference>
<dbReference type="InterPro" id="IPR050309">
    <property type="entry name" value="Type-B_Carboxylest/Lipase"/>
</dbReference>
<dbReference type="Gene3D" id="3.40.50.1820">
    <property type="entry name" value="alpha/beta hydrolase"/>
    <property type="match status" value="1"/>
</dbReference>
<evidence type="ECO:0000313" key="7">
    <source>
        <dbReference type="Proteomes" id="UP001056201"/>
    </source>
</evidence>
<gene>
    <name evidence="6" type="ORF">MW290_18615</name>
</gene>
<feature type="chain" id="PRO_5044967596" description="Carboxylic ester hydrolase" evidence="3">
    <location>
        <begin position="27"/>
        <end position="531"/>
    </location>
</feature>
<dbReference type="PROSITE" id="PS00122">
    <property type="entry name" value="CARBOXYLESTERASE_B_1"/>
    <property type="match status" value="1"/>
</dbReference>
<evidence type="ECO:0000256" key="3">
    <source>
        <dbReference type="RuleBase" id="RU361235"/>
    </source>
</evidence>
<keyword evidence="3" id="KW-0732">Signal</keyword>
<dbReference type="InterPro" id="IPR029058">
    <property type="entry name" value="AB_hydrolase_fold"/>
</dbReference>
<dbReference type="InterPro" id="IPR019826">
    <property type="entry name" value="Carboxylesterase_B_AS"/>
</dbReference>
<comment type="similarity">
    <text evidence="1 3">Belongs to the type-B carboxylesterase/lipase family.</text>
</comment>
<evidence type="ECO:0000256" key="2">
    <source>
        <dbReference type="ARBA" id="ARBA00022801"/>
    </source>
</evidence>
<evidence type="ECO:0000256" key="4">
    <source>
        <dbReference type="SAM" id="MobiDB-lite"/>
    </source>
</evidence>
<dbReference type="InterPro" id="IPR002018">
    <property type="entry name" value="CarbesteraseB"/>
</dbReference>
<organism evidence="6 7">
    <name type="scientific">Aquincola tertiaricarbonis</name>
    <dbReference type="NCBI Taxonomy" id="391953"/>
    <lineage>
        <taxon>Bacteria</taxon>
        <taxon>Pseudomonadati</taxon>
        <taxon>Pseudomonadota</taxon>
        <taxon>Betaproteobacteria</taxon>
        <taxon>Burkholderiales</taxon>
        <taxon>Sphaerotilaceae</taxon>
        <taxon>Aquincola</taxon>
    </lineage>
</organism>
<feature type="domain" description="Carboxylesterase type B" evidence="5">
    <location>
        <begin position="35"/>
        <end position="517"/>
    </location>
</feature>